<feature type="region of interest" description="Disordered" evidence="9">
    <location>
        <begin position="578"/>
        <end position="622"/>
    </location>
</feature>
<comment type="similarity">
    <text evidence="6 7">Belongs to the TRAFAC class myosin-kinesin ATPase superfamily. Kinesin family.</text>
</comment>
<keyword evidence="2 6" id="KW-0547">Nucleotide-binding</keyword>
<sequence>MNPSFGTELTGLSLAQTSASAGPTSSSEHGLSRSNESGPLSARTTYSDDDGAVKLYNSYRFTFDTVYGPSSSQEEVYAQCARPAVLNVLQGYNASIIAYGQTGTGKTFTMEGEEGSDRSGIIPRAIQDVFSSIARDTGERCRFLVRASYLQIYNEVISDLLKPGPGNLGVREDRRRGVHVEGLSEWVVRSPGEVFMLMRKGAAGRTTGATKLNEASSRSHAIFMLTVEKAVLLDDGPGGASAAGLAAAMELAGVPGTGPALRQTVRVGKLNLVDLAGSERVHVTGATGQRLEESKKINQSLSTLGNVISALAGGARAGREGKPHVPYRDSKLTRILEDSLGGNCKTTFLAMISPAVEAYSESLSTLKFANRAKNVRNAPTVNEDLDHRTLLRKYELELRRLRAELQQKSKDLVDKRLLLELDAARRREQADKLAAISALERQSAEIMRHKAAMAALQGRISLMQSQLLVGGHRVEDTPQFRQLLAAEQDRIRGQYQARLAELEAEREVMAEGHAQVERYRVLLCKQRDIMTALTQRLGERDGQVLALQGKLDAALARQRELEDGLDARTAEMLGMRRAATEAAADAATQGGPAEEGETEEGATEGLDGAASGGGAPQGSAADAALEHTSLWRIPAVRIGAGHEERQPGPMLLGPHTDTSSEAGSSVNGRGASSQGDAGPDGDGRTSDTASQSPAPDPAPSARRAEVLASPAAGIPGTDSPAARPASATKLPPDTPTLLQTKLEALRRERSALRSILQEKVAVVVADAERSLRSGGLNAEAPQDAVKKLSQQLAYVQNLVGATISAMAPSE</sequence>
<evidence type="ECO:0000259" key="10">
    <source>
        <dbReference type="PROSITE" id="PS50067"/>
    </source>
</evidence>
<evidence type="ECO:0000256" key="1">
    <source>
        <dbReference type="ARBA" id="ARBA00022701"/>
    </source>
</evidence>
<protein>
    <recommendedName>
        <fullName evidence="7">Kinesin-like protein</fullName>
    </recommendedName>
</protein>
<feature type="compositionally biased region" description="Low complexity" evidence="9">
    <location>
        <begin position="580"/>
        <end position="592"/>
    </location>
</feature>
<dbReference type="Gene3D" id="3.40.850.10">
    <property type="entry name" value="Kinesin motor domain"/>
    <property type="match status" value="1"/>
</dbReference>
<dbReference type="PANTHER" id="PTHR47968">
    <property type="entry name" value="CENTROMERE PROTEIN E"/>
    <property type="match status" value="1"/>
</dbReference>
<feature type="domain" description="Kinesin motor" evidence="10">
    <location>
        <begin position="1"/>
        <end position="375"/>
    </location>
</feature>
<dbReference type="PANTHER" id="PTHR47968:SF36">
    <property type="entry name" value="KINESIN HEAVY CHAIN ISOFORM X1"/>
    <property type="match status" value="1"/>
</dbReference>
<evidence type="ECO:0000313" key="12">
    <source>
        <dbReference type="Proteomes" id="UP000028924"/>
    </source>
</evidence>
<proteinExistence type="inferred from homology"/>
<keyword evidence="3 6" id="KW-0067">ATP-binding</keyword>
<keyword evidence="5 6" id="KW-0505">Motor protein</keyword>
<evidence type="ECO:0000256" key="5">
    <source>
        <dbReference type="ARBA" id="ARBA00023175"/>
    </source>
</evidence>
<dbReference type="AlphaFoldDB" id="A0A087SFM8"/>
<feature type="binding site" evidence="6">
    <location>
        <begin position="100"/>
        <end position="107"/>
    </location>
    <ligand>
        <name>ATP</name>
        <dbReference type="ChEBI" id="CHEBI:30616"/>
    </ligand>
</feature>
<feature type="coiled-coil region" evidence="8">
    <location>
        <begin position="391"/>
        <end position="459"/>
    </location>
</feature>
<dbReference type="EMBL" id="KL662108">
    <property type="protein sequence ID" value="KFM24532.1"/>
    <property type="molecule type" value="Genomic_DNA"/>
</dbReference>
<reference evidence="11 12" key="1">
    <citation type="journal article" date="2014" name="BMC Genomics">
        <title>Oil accumulation mechanisms of the oleaginous microalga Chlorella protothecoides revealed through its genome, transcriptomes, and proteomes.</title>
        <authorList>
            <person name="Gao C."/>
            <person name="Wang Y."/>
            <person name="Shen Y."/>
            <person name="Yan D."/>
            <person name="He X."/>
            <person name="Dai J."/>
            <person name="Wu Q."/>
        </authorList>
    </citation>
    <scope>NUCLEOTIDE SEQUENCE [LARGE SCALE GENOMIC DNA]</scope>
    <source>
        <strain evidence="11 12">0710</strain>
    </source>
</reference>
<evidence type="ECO:0000256" key="4">
    <source>
        <dbReference type="ARBA" id="ARBA00023054"/>
    </source>
</evidence>
<accession>A0A087SFM8</accession>
<keyword evidence="1 7" id="KW-0493">Microtubule</keyword>
<dbReference type="OrthoDB" id="3176171at2759"/>
<dbReference type="Proteomes" id="UP000028924">
    <property type="component" value="Unassembled WGS sequence"/>
</dbReference>
<keyword evidence="4 8" id="KW-0175">Coiled coil</keyword>
<dbReference type="Pfam" id="PF00225">
    <property type="entry name" value="Kinesin"/>
    <property type="match status" value="1"/>
</dbReference>
<feature type="region of interest" description="Disordered" evidence="9">
    <location>
        <begin position="643"/>
        <end position="735"/>
    </location>
</feature>
<evidence type="ECO:0000256" key="6">
    <source>
        <dbReference type="PROSITE-ProRule" id="PRU00283"/>
    </source>
</evidence>
<evidence type="ECO:0000256" key="2">
    <source>
        <dbReference type="ARBA" id="ARBA00022741"/>
    </source>
</evidence>
<dbReference type="InterPro" id="IPR036961">
    <property type="entry name" value="Kinesin_motor_dom_sf"/>
</dbReference>
<feature type="compositionally biased region" description="Polar residues" evidence="9">
    <location>
        <begin position="656"/>
        <end position="675"/>
    </location>
</feature>
<name>A0A087SFM8_AUXPR</name>
<dbReference type="GO" id="GO:0003777">
    <property type="term" value="F:microtubule motor activity"/>
    <property type="evidence" value="ECO:0007669"/>
    <property type="project" value="InterPro"/>
</dbReference>
<dbReference type="RefSeq" id="XP_011397420.1">
    <property type="nucleotide sequence ID" value="XM_011399118.1"/>
</dbReference>
<dbReference type="GeneID" id="23612915"/>
<dbReference type="GO" id="GO:0007018">
    <property type="term" value="P:microtubule-based movement"/>
    <property type="evidence" value="ECO:0007669"/>
    <property type="project" value="InterPro"/>
</dbReference>
<dbReference type="GO" id="GO:0008017">
    <property type="term" value="F:microtubule binding"/>
    <property type="evidence" value="ECO:0007669"/>
    <property type="project" value="InterPro"/>
</dbReference>
<dbReference type="SMART" id="SM00129">
    <property type="entry name" value="KISc"/>
    <property type="match status" value="1"/>
</dbReference>
<keyword evidence="12" id="KW-1185">Reference proteome</keyword>
<evidence type="ECO:0000256" key="3">
    <source>
        <dbReference type="ARBA" id="ARBA00022840"/>
    </source>
</evidence>
<evidence type="ECO:0000256" key="8">
    <source>
        <dbReference type="SAM" id="Coils"/>
    </source>
</evidence>
<evidence type="ECO:0000256" key="9">
    <source>
        <dbReference type="SAM" id="MobiDB-lite"/>
    </source>
</evidence>
<feature type="region of interest" description="Disordered" evidence="9">
    <location>
        <begin position="16"/>
        <end position="45"/>
    </location>
</feature>
<dbReference type="PROSITE" id="PS00411">
    <property type="entry name" value="KINESIN_MOTOR_1"/>
    <property type="match status" value="1"/>
</dbReference>
<dbReference type="InterPro" id="IPR027417">
    <property type="entry name" value="P-loop_NTPase"/>
</dbReference>
<dbReference type="CDD" id="cd00106">
    <property type="entry name" value="KISc"/>
    <property type="match status" value="1"/>
</dbReference>
<evidence type="ECO:0000313" key="11">
    <source>
        <dbReference type="EMBL" id="KFM24532.1"/>
    </source>
</evidence>
<dbReference type="eggNOG" id="KOG4280">
    <property type="taxonomic scope" value="Eukaryota"/>
</dbReference>
<dbReference type="GO" id="GO:0005874">
    <property type="term" value="C:microtubule"/>
    <property type="evidence" value="ECO:0007669"/>
    <property type="project" value="UniProtKB-KW"/>
</dbReference>
<evidence type="ECO:0000256" key="7">
    <source>
        <dbReference type="RuleBase" id="RU000394"/>
    </source>
</evidence>
<organism evidence="11 12">
    <name type="scientific">Auxenochlorella protothecoides</name>
    <name type="common">Green microalga</name>
    <name type="synonym">Chlorella protothecoides</name>
    <dbReference type="NCBI Taxonomy" id="3075"/>
    <lineage>
        <taxon>Eukaryota</taxon>
        <taxon>Viridiplantae</taxon>
        <taxon>Chlorophyta</taxon>
        <taxon>core chlorophytes</taxon>
        <taxon>Trebouxiophyceae</taxon>
        <taxon>Chlorellales</taxon>
        <taxon>Chlorellaceae</taxon>
        <taxon>Auxenochlorella</taxon>
    </lineage>
</organism>
<dbReference type="PROSITE" id="PS50067">
    <property type="entry name" value="KINESIN_MOTOR_2"/>
    <property type="match status" value="1"/>
</dbReference>
<dbReference type="InterPro" id="IPR001752">
    <property type="entry name" value="Kinesin_motor_dom"/>
</dbReference>
<dbReference type="InterPro" id="IPR027640">
    <property type="entry name" value="Kinesin-like_fam"/>
</dbReference>
<dbReference type="InterPro" id="IPR019821">
    <property type="entry name" value="Kinesin_motor_CS"/>
</dbReference>
<gene>
    <name evidence="11" type="ORF">F751_1524</name>
</gene>
<dbReference type="GO" id="GO:0005524">
    <property type="term" value="F:ATP binding"/>
    <property type="evidence" value="ECO:0007669"/>
    <property type="project" value="UniProtKB-UniRule"/>
</dbReference>
<dbReference type="SUPFAM" id="SSF52540">
    <property type="entry name" value="P-loop containing nucleoside triphosphate hydrolases"/>
    <property type="match status" value="1"/>
</dbReference>
<dbReference type="STRING" id="3075.A0A087SFM8"/>
<dbReference type="KEGG" id="apro:F751_1524"/>
<dbReference type="PRINTS" id="PR00380">
    <property type="entry name" value="KINESINHEAVY"/>
</dbReference>